<comment type="caution">
    <text evidence="2">The sequence shown here is derived from an EMBL/GenBank/DDBJ whole genome shotgun (WGS) entry which is preliminary data.</text>
</comment>
<dbReference type="Gene3D" id="3.90.70.10">
    <property type="entry name" value="Cysteine proteinases"/>
    <property type="match status" value="1"/>
</dbReference>
<sequence length="256" mass="29811">MARSQLSRSQRRRAQKKRAQKRRAPRIKSWRKKRPRLLCSIIIQIRAICWAIAFIRHYEFKLKLLGQMPLEEHLSIQALINHTPKRYLKADGTFTEDLSVLARVLQVNGTLLDRDCPLTERLDQAPIDDSNLQKFIPTKVRVHSIYPKRNSNFSQRRSDAMNAQLVKHVRGGCVAARIVVYPSYLKLEGKDIYYPTKYELDCLEPGGHVVLLTHYAYDANRRLYYQFQETAGVEVCDEGYAYVYADLVTHFLEIDA</sequence>
<name>A0ABQ8C9F6_BRANA</name>
<proteinExistence type="predicted"/>
<dbReference type="SUPFAM" id="SSF54001">
    <property type="entry name" value="Cysteine proteinases"/>
    <property type="match status" value="1"/>
</dbReference>
<gene>
    <name evidence="2" type="ORF">HID58_036529</name>
</gene>
<organism evidence="2 3">
    <name type="scientific">Brassica napus</name>
    <name type="common">Rape</name>
    <dbReference type="NCBI Taxonomy" id="3708"/>
    <lineage>
        <taxon>Eukaryota</taxon>
        <taxon>Viridiplantae</taxon>
        <taxon>Streptophyta</taxon>
        <taxon>Embryophyta</taxon>
        <taxon>Tracheophyta</taxon>
        <taxon>Spermatophyta</taxon>
        <taxon>Magnoliopsida</taxon>
        <taxon>eudicotyledons</taxon>
        <taxon>Gunneridae</taxon>
        <taxon>Pentapetalae</taxon>
        <taxon>rosids</taxon>
        <taxon>malvids</taxon>
        <taxon>Brassicales</taxon>
        <taxon>Brassicaceae</taxon>
        <taxon>Brassiceae</taxon>
        <taxon>Brassica</taxon>
    </lineage>
</organism>
<evidence type="ECO:0000313" key="2">
    <source>
        <dbReference type="EMBL" id="KAH0913208.1"/>
    </source>
</evidence>
<evidence type="ECO:0000256" key="1">
    <source>
        <dbReference type="SAM" id="MobiDB-lite"/>
    </source>
</evidence>
<keyword evidence="3" id="KW-1185">Reference proteome</keyword>
<accession>A0ABQ8C9F6</accession>
<evidence type="ECO:0000313" key="3">
    <source>
        <dbReference type="Proteomes" id="UP000824890"/>
    </source>
</evidence>
<reference evidence="2 3" key="1">
    <citation type="submission" date="2021-05" db="EMBL/GenBank/DDBJ databases">
        <title>Genome Assembly of Synthetic Allotetraploid Brassica napus Reveals Homoeologous Exchanges between Subgenomes.</title>
        <authorList>
            <person name="Davis J.T."/>
        </authorList>
    </citation>
    <scope>NUCLEOTIDE SEQUENCE [LARGE SCALE GENOMIC DNA]</scope>
    <source>
        <strain evidence="3">cv. Da-Ae</strain>
        <tissue evidence="2">Seedling</tissue>
    </source>
</reference>
<dbReference type="Proteomes" id="UP000824890">
    <property type="component" value="Unassembled WGS sequence"/>
</dbReference>
<feature type="region of interest" description="Disordered" evidence="1">
    <location>
        <begin position="1"/>
        <end position="29"/>
    </location>
</feature>
<protein>
    <submittedName>
        <fullName evidence="2">Uncharacterized protein</fullName>
    </submittedName>
</protein>
<feature type="compositionally biased region" description="Basic residues" evidence="1">
    <location>
        <begin position="9"/>
        <end position="29"/>
    </location>
</feature>
<dbReference type="InterPro" id="IPR038765">
    <property type="entry name" value="Papain-like_cys_pep_sf"/>
</dbReference>
<dbReference type="EMBL" id="JAGKQM010000009">
    <property type="protein sequence ID" value="KAH0913208.1"/>
    <property type="molecule type" value="Genomic_DNA"/>
</dbReference>